<dbReference type="InterPro" id="IPR023298">
    <property type="entry name" value="ATPase_P-typ_TM_dom_sf"/>
</dbReference>
<sequence>MNDAYEILPSWALEAGQFDPRLTTAAKLQSKLPSNEVSTAKYTRWNFLPKNLFLQMHRFANVYFVFIVIINFVPATQTLDPTLALFPPIFVIGVSLIKDLRAGDVIRLYVNDIVPADIVLLYTTDERKICYVDTMDLDGETNLKQKEIVVKKDSNPFELTDFLDFGFFIRAEPPNVDLNTFHGSFESYSHDDQSSVIYQKNILLRGSAIRNTDYIFGMVIYAGRLSKAVMNNGEKRKKV</sequence>
<gene>
    <name evidence="3" type="ORF">GSOID_T00022664001</name>
</gene>
<protein>
    <recommendedName>
        <fullName evidence="2">P-type ATPase N-terminal domain-containing protein</fullName>
    </recommendedName>
</protein>
<dbReference type="InterPro" id="IPR032631">
    <property type="entry name" value="P-type_ATPase_N"/>
</dbReference>
<dbReference type="EMBL" id="FN656025">
    <property type="protein sequence ID" value="CBY40644.1"/>
    <property type="molecule type" value="Genomic_DNA"/>
</dbReference>
<feature type="transmembrane region" description="Helical" evidence="1">
    <location>
        <begin position="59"/>
        <end position="76"/>
    </location>
</feature>
<feature type="domain" description="P-type ATPase N-terminal" evidence="2">
    <location>
        <begin position="29"/>
        <end position="83"/>
    </location>
</feature>
<proteinExistence type="predicted"/>
<feature type="non-terminal residue" evidence="3">
    <location>
        <position position="239"/>
    </location>
</feature>
<dbReference type="SUPFAM" id="SSF81665">
    <property type="entry name" value="Calcium ATPase, transmembrane domain M"/>
    <property type="match status" value="1"/>
</dbReference>
<keyword evidence="1" id="KW-0812">Transmembrane</keyword>
<reference evidence="3" key="1">
    <citation type="journal article" date="2010" name="Science">
        <title>Plasticity of animal genome architecture unmasked by rapid evolution of a pelagic tunicate.</title>
        <authorList>
            <person name="Denoeud F."/>
            <person name="Henriet S."/>
            <person name="Mungpakdee S."/>
            <person name="Aury J.M."/>
            <person name="Da Silva C."/>
            <person name="Brinkmann H."/>
            <person name="Mikhaleva J."/>
            <person name="Olsen L.C."/>
            <person name="Jubin C."/>
            <person name="Canestro C."/>
            <person name="Bouquet J.M."/>
            <person name="Danks G."/>
            <person name="Poulain J."/>
            <person name="Campsteijn C."/>
            <person name="Adamski M."/>
            <person name="Cross I."/>
            <person name="Yadetie F."/>
            <person name="Muffato M."/>
            <person name="Louis A."/>
            <person name="Butcher S."/>
            <person name="Tsagkogeorga G."/>
            <person name="Konrad A."/>
            <person name="Singh S."/>
            <person name="Jensen M.F."/>
            <person name="Cong E.H."/>
            <person name="Eikeseth-Otteraa H."/>
            <person name="Noel B."/>
            <person name="Anthouard V."/>
            <person name="Porcel B.M."/>
            <person name="Kachouri-Lafond R."/>
            <person name="Nishino A."/>
            <person name="Ugolini M."/>
            <person name="Chourrout P."/>
            <person name="Nishida H."/>
            <person name="Aasland R."/>
            <person name="Huzurbazar S."/>
            <person name="Westhof E."/>
            <person name="Delsuc F."/>
            <person name="Lehrach H."/>
            <person name="Reinhardt R."/>
            <person name="Weissenbach J."/>
            <person name="Roy S.W."/>
            <person name="Artiguenave F."/>
            <person name="Postlethwait J.H."/>
            <person name="Manak J.R."/>
            <person name="Thompson E.M."/>
            <person name="Jaillon O."/>
            <person name="Du Pasquier L."/>
            <person name="Boudinot P."/>
            <person name="Liberles D.A."/>
            <person name="Volff J.N."/>
            <person name="Philippe H."/>
            <person name="Lenhard B."/>
            <person name="Roest Crollius H."/>
            <person name="Wincker P."/>
            <person name="Chourrout D."/>
        </authorList>
    </citation>
    <scope>NUCLEOTIDE SEQUENCE [LARGE SCALE GENOMIC DNA]</scope>
</reference>
<dbReference type="AlphaFoldDB" id="E4YYW6"/>
<name>E4YYW6_OIKDI</name>
<dbReference type="PANTHER" id="PTHR24092:SF218">
    <property type="entry name" value="PHOSPHOLIPID-TRANSPORTING ATPASE"/>
    <property type="match status" value="1"/>
</dbReference>
<keyword evidence="1" id="KW-1133">Transmembrane helix</keyword>
<dbReference type="InterPro" id="IPR008250">
    <property type="entry name" value="ATPase_P-typ_transduc_dom_A_sf"/>
</dbReference>
<keyword evidence="1" id="KW-0472">Membrane</keyword>
<evidence type="ECO:0000259" key="2">
    <source>
        <dbReference type="Pfam" id="PF16209"/>
    </source>
</evidence>
<dbReference type="Proteomes" id="UP000011014">
    <property type="component" value="Unassembled WGS sequence"/>
</dbReference>
<accession>E4YYW6</accession>
<dbReference type="GO" id="GO:0005886">
    <property type="term" value="C:plasma membrane"/>
    <property type="evidence" value="ECO:0007669"/>
    <property type="project" value="TreeGrafter"/>
</dbReference>
<dbReference type="PANTHER" id="PTHR24092">
    <property type="entry name" value="PROBABLE PHOSPHOLIPID-TRANSPORTING ATPASE"/>
    <property type="match status" value="1"/>
</dbReference>
<organism evidence="3">
    <name type="scientific">Oikopleura dioica</name>
    <name type="common">Tunicate</name>
    <dbReference type="NCBI Taxonomy" id="34765"/>
    <lineage>
        <taxon>Eukaryota</taxon>
        <taxon>Metazoa</taxon>
        <taxon>Chordata</taxon>
        <taxon>Tunicata</taxon>
        <taxon>Appendicularia</taxon>
        <taxon>Copelata</taxon>
        <taxon>Oikopleuridae</taxon>
        <taxon>Oikopleura</taxon>
    </lineage>
</organism>
<dbReference type="Pfam" id="PF16209">
    <property type="entry name" value="PhoLip_ATPase_N"/>
    <property type="match status" value="1"/>
</dbReference>
<dbReference type="SUPFAM" id="SSF81653">
    <property type="entry name" value="Calcium ATPase, transduction domain A"/>
    <property type="match status" value="1"/>
</dbReference>
<dbReference type="GO" id="GO:0045332">
    <property type="term" value="P:phospholipid translocation"/>
    <property type="evidence" value="ECO:0007669"/>
    <property type="project" value="TreeGrafter"/>
</dbReference>
<dbReference type="GO" id="GO:0140326">
    <property type="term" value="F:ATPase-coupled intramembrane lipid transporter activity"/>
    <property type="evidence" value="ECO:0007669"/>
    <property type="project" value="TreeGrafter"/>
</dbReference>
<evidence type="ECO:0000256" key="1">
    <source>
        <dbReference type="SAM" id="Phobius"/>
    </source>
</evidence>
<dbReference type="Gene3D" id="2.70.150.10">
    <property type="entry name" value="Calcium-transporting ATPase, cytoplasmic transduction domain A"/>
    <property type="match status" value="1"/>
</dbReference>
<evidence type="ECO:0000313" key="3">
    <source>
        <dbReference type="EMBL" id="CBY40644.1"/>
    </source>
</evidence>